<comment type="caution">
    <text evidence="13">The sequence shown here is derived from an EMBL/GenBank/DDBJ whole genome shotgun (WGS) entry which is preliminary data.</text>
</comment>
<evidence type="ECO:0000313" key="13">
    <source>
        <dbReference type="EMBL" id="PHV66045.1"/>
    </source>
</evidence>
<feature type="domain" description="PASTA" evidence="12">
    <location>
        <begin position="482"/>
        <end position="548"/>
    </location>
</feature>
<evidence type="ECO:0000259" key="11">
    <source>
        <dbReference type="PROSITE" id="PS50011"/>
    </source>
</evidence>
<dbReference type="SUPFAM" id="SSF56112">
    <property type="entry name" value="Protein kinase-like (PK-like)"/>
    <property type="match status" value="1"/>
</dbReference>
<dbReference type="Gene3D" id="3.30.10.20">
    <property type="match status" value="5"/>
</dbReference>
<name>A0A2G3PJR1_WILMA</name>
<feature type="domain" description="Protein kinase" evidence="11">
    <location>
        <begin position="17"/>
        <end position="285"/>
    </location>
</feature>
<evidence type="ECO:0000256" key="6">
    <source>
        <dbReference type="ARBA" id="ARBA00022840"/>
    </source>
</evidence>
<dbReference type="CDD" id="cd14014">
    <property type="entry name" value="STKc_PknB_like"/>
    <property type="match status" value="1"/>
</dbReference>
<dbReference type="Proteomes" id="UP000225108">
    <property type="component" value="Unassembled WGS sequence"/>
</dbReference>
<evidence type="ECO:0000256" key="2">
    <source>
        <dbReference type="ARBA" id="ARBA00022527"/>
    </source>
</evidence>
<dbReference type="AlphaFoldDB" id="A0A2G3PJR1"/>
<dbReference type="EMBL" id="PEBD01000010">
    <property type="protein sequence ID" value="PHV66045.1"/>
    <property type="molecule type" value="Genomic_DNA"/>
</dbReference>
<keyword evidence="5 13" id="KW-0418">Kinase</keyword>
<evidence type="ECO:0000256" key="5">
    <source>
        <dbReference type="ARBA" id="ARBA00022777"/>
    </source>
</evidence>
<accession>A0A2G3PJR1</accession>
<evidence type="ECO:0000256" key="3">
    <source>
        <dbReference type="ARBA" id="ARBA00022679"/>
    </source>
</evidence>
<dbReference type="PROSITE" id="PS50011">
    <property type="entry name" value="PROTEIN_KINASE_DOM"/>
    <property type="match status" value="1"/>
</dbReference>
<feature type="compositionally biased region" description="Pro residues" evidence="9">
    <location>
        <begin position="351"/>
        <end position="362"/>
    </location>
</feature>
<dbReference type="Pfam" id="PF03793">
    <property type="entry name" value="PASTA"/>
    <property type="match status" value="5"/>
</dbReference>
<keyword evidence="4" id="KW-0547">Nucleotide-binding</keyword>
<keyword evidence="2 13" id="KW-0723">Serine/threonine-protein kinase</keyword>
<dbReference type="PROSITE" id="PS51178">
    <property type="entry name" value="PASTA"/>
    <property type="match status" value="3"/>
</dbReference>
<dbReference type="InterPro" id="IPR005543">
    <property type="entry name" value="PASTA_dom"/>
</dbReference>
<sequence length="744" mass="78543">MNAPSDVLLGVLIERRYRIDALIARGGMSSVYLGMDLRLDRPVAVKVMDPRFSADPQFLARLEFEARSVARLKDPGLVAVYDQGADGDYAFLVMELVQGGTLRELLRERGPMPPHAVTAVAAPVLGALGAAHRAGLVHRDVKPENVLISDDGEVKVVDFGLVRAIAAAGITSNSVILGTAAYLSPEQVETASADARSDVYSTGILVFEMLTGRTPFTGDTALGLAYQRLHNDVPPPGSVIPGVPREFDEFVLTATARNPADRYRDGHHMREVLDEIADDLQLPAFTVPAPTRSAERETMVAFRDRQQHRPGAAVDPDLTDPLPARAAAQPDVRNPTRVQTLPPDTRHPEGHGPPQPPTPPPAYAQGPPSGSPMLLSHAAEFEERRRKSRRNALIWVLVVVLLAATLGVAGWWLGSGRFTTVPELNGMDRVAATEAIEDAGLDVVEKPTYDNELPVDQVMAVEPAPGTRVSRFSDVDLSYSVGQPKVPDLSSGDPLAVVEKRLRDRTLTPVVARQQYSATAPKGSVVSLSPSSGTTVAVGSEVQIITSRGPEPISVPDVAGRDQDDATALLKTAKLKAGTVRKEFSPDVDGGKVIGTDPGSGTLAEPGSTVTLVVSDAIKVPDLSGKTPDEARRVLQDAGLIAQDGGTSTDGDAKAGTITTASPAFGARVDPRDPVVRIFVSDGVDVPNVTGDTVGTAKSKLEAAGLSVDSRGLTRSSVSLVVGQNPGGGTRVKQGSTVQITSFP</sequence>
<protein>
    <recommendedName>
        <fullName evidence="1">non-specific serine/threonine protein kinase</fullName>
        <ecNumber evidence="1">2.7.11.1</ecNumber>
    </recommendedName>
</protein>
<dbReference type="InterPro" id="IPR008271">
    <property type="entry name" value="Ser/Thr_kinase_AS"/>
</dbReference>
<evidence type="ECO:0000256" key="7">
    <source>
        <dbReference type="ARBA" id="ARBA00047899"/>
    </source>
</evidence>
<evidence type="ECO:0000256" key="4">
    <source>
        <dbReference type="ARBA" id="ARBA00022741"/>
    </source>
</evidence>
<feature type="domain" description="PASTA" evidence="12">
    <location>
        <begin position="549"/>
        <end position="616"/>
    </location>
</feature>
<dbReference type="Gene3D" id="3.30.200.20">
    <property type="entry name" value="Phosphorylase Kinase, domain 1"/>
    <property type="match status" value="1"/>
</dbReference>
<dbReference type="PROSITE" id="PS00108">
    <property type="entry name" value="PROTEIN_KINASE_ST"/>
    <property type="match status" value="1"/>
</dbReference>
<evidence type="ECO:0000313" key="14">
    <source>
        <dbReference type="Proteomes" id="UP000225108"/>
    </source>
</evidence>
<dbReference type="Gene3D" id="1.10.510.10">
    <property type="entry name" value="Transferase(Phosphotransferase) domain 1"/>
    <property type="match status" value="1"/>
</dbReference>
<dbReference type="SMART" id="SM00740">
    <property type="entry name" value="PASTA"/>
    <property type="match status" value="5"/>
</dbReference>
<dbReference type="InterPro" id="IPR000719">
    <property type="entry name" value="Prot_kinase_dom"/>
</dbReference>
<dbReference type="RefSeq" id="WP_099384320.1">
    <property type="nucleotide sequence ID" value="NZ_PEBD01000010.1"/>
</dbReference>
<comment type="catalytic activity">
    <reaction evidence="8">
        <text>L-seryl-[protein] + ATP = O-phospho-L-seryl-[protein] + ADP + H(+)</text>
        <dbReference type="Rhea" id="RHEA:17989"/>
        <dbReference type="Rhea" id="RHEA-COMP:9863"/>
        <dbReference type="Rhea" id="RHEA-COMP:11604"/>
        <dbReference type="ChEBI" id="CHEBI:15378"/>
        <dbReference type="ChEBI" id="CHEBI:29999"/>
        <dbReference type="ChEBI" id="CHEBI:30616"/>
        <dbReference type="ChEBI" id="CHEBI:83421"/>
        <dbReference type="ChEBI" id="CHEBI:456216"/>
        <dbReference type="EC" id="2.7.11.1"/>
    </reaction>
</comment>
<keyword evidence="10" id="KW-0472">Membrane</keyword>
<comment type="catalytic activity">
    <reaction evidence="7">
        <text>L-threonyl-[protein] + ATP = O-phospho-L-threonyl-[protein] + ADP + H(+)</text>
        <dbReference type="Rhea" id="RHEA:46608"/>
        <dbReference type="Rhea" id="RHEA-COMP:11060"/>
        <dbReference type="Rhea" id="RHEA-COMP:11605"/>
        <dbReference type="ChEBI" id="CHEBI:15378"/>
        <dbReference type="ChEBI" id="CHEBI:30013"/>
        <dbReference type="ChEBI" id="CHEBI:30616"/>
        <dbReference type="ChEBI" id="CHEBI:61977"/>
        <dbReference type="ChEBI" id="CHEBI:456216"/>
        <dbReference type="EC" id="2.7.11.1"/>
    </reaction>
</comment>
<dbReference type="NCBIfam" id="NF033483">
    <property type="entry name" value="PknB_PASTA_kin"/>
    <property type="match status" value="1"/>
</dbReference>
<proteinExistence type="predicted"/>
<keyword evidence="6" id="KW-0067">ATP-binding</keyword>
<dbReference type="PANTHER" id="PTHR43289:SF34">
    <property type="entry name" value="SERINE_THREONINE-PROTEIN KINASE YBDM-RELATED"/>
    <property type="match status" value="1"/>
</dbReference>
<dbReference type="GO" id="GO:0004674">
    <property type="term" value="F:protein serine/threonine kinase activity"/>
    <property type="evidence" value="ECO:0007669"/>
    <property type="project" value="UniProtKB-KW"/>
</dbReference>
<evidence type="ECO:0000256" key="10">
    <source>
        <dbReference type="SAM" id="Phobius"/>
    </source>
</evidence>
<evidence type="ECO:0000256" key="1">
    <source>
        <dbReference type="ARBA" id="ARBA00012513"/>
    </source>
</evidence>
<feature type="compositionally biased region" description="Low complexity" evidence="9">
    <location>
        <begin position="363"/>
        <end position="372"/>
    </location>
</feature>
<reference evidence="13 14" key="1">
    <citation type="submission" date="2017-10" db="EMBL/GenBank/DDBJ databases">
        <title>The draft genome sequence of Williamsia sp. BULT 1.1 isolated from the semi-arid grassland soils from South Africa.</title>
        <authorList>
            <person name="Kabwe M.H."/>
            <person name="Govender N."/>
            <person name="Mutseka Lunga P."/>
            <person name="Vikram S."/>
            <person name="Makhalanyane T.P."/>
        </authorList>
    </citation>
    <scope>NUCLEOTIDE SEQUENCE [LARGE SCALE GENOMIC DNA]</scope>
    <source>
        <strain evidence="13 14">BULT 1.1</strain>
    </source>
</reference>
<keyword evidence="3" id="KW-0808">Transferase</keyword>
<dbReference type="SMART" id="SM00220">
    <property type="entry name" value="S_TKc"/>
    <property type="match status" value="1"/>
</dbReference>
<evidence type="ECO:0000256" key="8">
    <source>
        <dbReference type="ARBA" id="ARBA00048679"/>
    </source>
</evidence>
<keyword evidence="10" id="KW-0812">Transmembrane</keyword>
<evidence type="ECO:0000259" key="12">
    <source>
        <dbReference type="PROSITE" id="PS51178"/>
    </source>
</evidence>
<keyword evidence="10" id="KW-1133">Transmembrane helix</keyword>
<feature type="transmembrane region" description="Helical" evidence="10">
    <location>
        <begin position="392"/>
        <end position="413"/>
    </location>
</feature>
<dbReference type="CDD" id="cd06577">
    <property type="entry name" value="PASTA_pknB"/>
    <property type="match status" value="5"/>
</dbReference>
<feature type="region of interest" description="Disordered" evidence="9">
    <location>
        <begin position="304"/>
        <end position="374"/>
    </location>
</feature>
<dbReference type="GO" id="GO:0005524">
    <property type="term" value="F:ATP binding"/>
    <property type="evidence" value="ECO:0007669"/>
    <property type="project" value="UniProtKB-KW"/>
</dbReference>
<organism evidence="13 14">
    <name type="scientific">Williamsia marianensis</name>
    <dbReference type="NCBI Taxonomy" id="85044"/>
    <lineage>
        <taxon>Bacteria</taxon>
        <taxon>Bacillati</taxon>
        <taxon>Actinomycetota</taxon>
        <taxon>Actinomycetes</taxon>
        <taxon>Mycobacteriales</taxon>
        <taxon>Nocardiaceae</taxon>
        <taxon>Williamsia</taxon>
    </lineage>
</organism>
<evidence type="ECO:0000256" key="9">
    <source>
        <dbReference type="SAM" id="MobiDB-lite"/>
    </source>
</evidence>
<feature type="domain" description="PASTA" evidence="12">
    <location>
        <begin position="680"/>
        <end position="744"/>
    </location>
</feature>
<dbReference type="InterPro" id="IPR011009">
    <property type="entry name" value="Kinase-like_dom_sf"/>
</dbReference>
<dbReference type="Pfam" id="PF00069">
    <property type="entry name" value="Pkinase"/>
    <property type="match status" value="1"/>
</dbReference>
<dbReference type="FunFam" id="1.10.510.10:FF:000021">
    <property type="entry name" value="Serine/threonine protein kinase"/>
    <property type="match status" value="1"/>
</dbReference>
<dbReference type="PANTHER" id="PTHR43289">
    <property type="entry name" value="MITOGEN-ACTIVATED PROTEIN KINASE KINASE KINASE 20-RELATED"/>
    <property type="match status" value="1"/>
</dbReference>
<dbReference type="EC" id="2.7.11.1" evidence="1"/>
<gene>
    <name evidence="13" type="ORF">CSW57_20575</name>
</gene>